<comment type="similarity">
    <text evidence="4">Belongs to the adenylate kinase family.</text>
</comment>
<dbReference type="GO" id="GO:0005524">
    <property type="term" value="F:ATP binding"/>
    <property type="evidence" value="ECO:0007669"/>
    <property type="project" value="InterPro"/>
</dbReference>
<keyword evidence="6" id="KW-1185">Reference proteome</keyword>
<evidence type="ECO:0000256" key="4">
    <source>
        <dbReference type="RuleBase" id="RU003330"/>
    </source>
</evidence>
<dbReference type="HAMAP" id="MF_00235">
    <property type="entry name" value="Adenylate_kinase_Adk"/>
    <property type="match status" value="1"/>
</dbReference>
<dbReference type="Gene3D" id="3.40.50.300">
    <property type="entry name" value="P-loop containing nucleotide triphosphate hydrolases"/>
    <property type="match status" value="1"/>
</dbReference>
<keyword evidence="2" id="KW-0547">Nucleotide-binding</keyword>
<dbReference type="OrthoDB" id="442176at2759"/>
<dbReference type="InterPro" id="IPR000850">
    <property type="entry name" value="Adenylat/UMP-CMP_kin"/>
</dbReference>
<dbReference type="InterPro" id="IPR027417">
    <property type="entry name" value="P-loop_NTPase"/>
</dbReference>
<dbReference type="OMA" id="EQTMPVI"/>
<dbReference type="PANTHER" id="PTHR23359">
    <property type="entry name" value="NUCLEOTIDE KINASE"/>
    <property type="match status" value="1"/>
</dbReference>
<dbReference type="Pfam" id="PF00406">
    <property type="entry name" value="ADK"/>
    <property type="match status" value="1"/>
</dbReference>
<protein>
    <submittedName>
        <fullName evidence="5">UMP-CMP kinase</fullName>
    </submittedName>
</protein>
<organism evidence="5 6">
    <name type="scientific">Thelohanellus kitauei</name>
    <name type="common">Myxosporean</name>
    <dbReference type="NCBI Taxonomy" id="669202"/>
    <lineage>
        <taxon>Eukaryota</taxon>
        <taxon>Metazoa</taxon>
        <taxon>Cnidaria</taxon>
        <taxon>Myxozoa</taxon>
        <taxon>Myxosporea</taxon>
        <taxon>Bivalvulida</taxon>
        <taxon>Platysporina</taxon>
        <taxon>Myxobolidae</taxon>
        <taxon>Thelohanellus</taxon>
    </lineage>
</organism>
<evidence type="ECO:0000313" key="6">
    <source>
        <dbReference type="Proteomes" id="UP000031668"/>
    </source>
</evidence>
<comment type="caution">
    <text evidence="5">The sequence shown here is derived from an EMBL/GenBank/DDBJ whole genome shotgun (WGS) entry which is preliminary data.</text>
</comment>
<dbReference type="EMBL" id="JWZT01002488">
    <property type="protein sequence ID" value="KII69255.1"/>
    <property type="molecule type" value="Genomic_DNA"/>
</dbReference>
<name>A0A0C2MYN5_THEKT</name>
<evidence type="ECO:0000256" key="2">
    <source>
        <dbReference type="ARBA" id="ARBA00022741"/>
    </source>
</evidence>
<evidence type="ECO:0000256" key="1">
    <source>
        <dbReference type="ARBA" id="ARBA00022679"/>
    </source>
</evidence>
<dbReference type="PRINTS" id="PR00094">
    <property type="entry name" value="ADENYLTKNASE"/>
</dbReference>
<proteinExistence type="inferred from homology"/>
<dbReference type="GO" id="GO:0019205">
    <property type="term" value="F:nucleobase-containing compound kinase activity"/>
    <property type="evidence" value="ECO:0007669"/>
    <property type="project" value="InterPro"/>
</dbReference>
<reference evidence="5 6" key="1">
    <citation type="journal article" date="2014" name="Genome Biol. Evol.">
        <title>The genome of the myxosporean Thelohanellus kitauei shows adaptations to nutrient acquisition within its fish host.</title>
        <authorList>
            <person name="Yang Y."/>
            <person name="Xiong J."/>
            <person name="Zhou Z."/>
            <person name="Huo F."/>
            <person name="Miao W."/>
            <person name="Ran C."/>
            <person name="Liu Y."/>
            <person name="Zhang J."/>
            <person name="Feng J."/>
            <person name="Wang M."/>
            <person name="Wang M."/>
            <person name="Wang L."/>
            <person name="Yao B."/>
        </authorList>
    </citation>
    <scope>NUCLEOTIDE SEQUENCE [LARGE SCALE GENOMIC DNA]</scope>
    <source>
        <strain evidence="5">Wuqing</strain>
    </source>
</reference>
<evidence type="ECO:0000256" key="3">
    <source>
        <dbReference type="ARBA" id="ARBA00022777"/>
    </source>
</evidence>
<keyword evidence="3 4" id="KW-0418">Kinase</keyword>
<accession>A0A0C2MYN5</accession>
<dbReference type="Proteomes" id="UP000031668">
    <property type="component" value="Unassembled WGS sequence"/>
</dbReference>
<dbReference type="GO" id="GO:0006139">
    <property type="term" value="P:nucleobase-containing compound metabolic process"/>
    <property type="evidence" value="ECO:0007669"/>
    <property type="project" value="InterPro"/>
</dbReference>
<dbReference type="SUPFAM" id="SSF52540">
    <property type="entry name" value="P-loop containing nucleoside triphosphate hydrolases"/>
    <property type="match status" value="1"/>
</dbReference>
<evidence type="ECO:0000313" key="5">
    <source>
        <dbReference type="EMBL" id="KII69255.1"/>
    </source>
</evidence>
<dbReference type="InterPro" id="IPR033690">
    <property type="entry name" value="Adenylat_kinase_CS"/>
</dbReference>
<dbReference type="PROSITE" id="PS00113">
    <property type="entry name" value="ADENYLATE_KINASE"/>
    <property type="match status" value="1"/>
</dbReference>
<sequence>MSGAVKPKVGFVLGLPGSGKGTICTYINEKFKMIHMSAGDLLRREMNNNTEIGNRIRDDMLKNTIVPSEVTVSLIGKEIFNHKDSGAFLIDGFPRNIENVEAWNSILGSKTNLIFVLWLECAQKICSERIMKRGQSSGRYDDRSEALERRFQVDKKASEPVVNYYQSHGLLIKIDASCDLEKVQESIDEKIKHLI</sequence>
<dbReference type="CDD" id="cd01428">
    <property type="entry name" value="ADK"/>
    <property type="match status" value="1"/>
</dbReference>
<dbReference type="AlphaFoldDB" id="A0A0C2MYN5"/>
<keyword evidence="1 4" id="KW-0808">Transferase</keyword>
<gene>
    <name evidence="5" type="ORF">RF11_02987</name>
</gene>